<dbReference type="NCBIfam" id="NF000592">
    <property type="entry name" value="PRK00013.1"/>
    <property type="match status" value="1"/>
</dbReference>
<accession>A0A240F7C9</accession>
<gene>
    <name evidence="3" type="primary">GroEL</name>
</gene>
<dbReference type="SUPFAM" id="SSF52029">
    <property type="entry name" value="GroEL apical domain-like"/>
    <property type="match status" value="1"/>
</dbReference>
<dbReference type="InterPro" id="IPR002423">
    <property type="entry name" value="Cpn60/GroEL/TCP-1"/>
</dbReference>
<protein>
    <submittedName>
        <fullName evidence="3">Chaperonin GroEL</fullName>
    </submittedName>
</protein>
<comment type="similarity">
    <text evidence="1">Belongs to the chaperonin (HSP60) family.</text>
</comment>
<dbReference type="Gene3D" id="3.30.260.10">
    <property type="entry name" value="TCP-1-like chaperonin intermediate domain"/>
    <property type="match status" value="1"/>
</dbReference>
<dbReference type="InterPro" id="IPR027409">
    <property type="entry name" value="GroEL-like_apical_dom_sf"/>
</dbReference>
<dbReference type="SUPFAM" id="SSF48592">
    <property type="entry name" value="GroEL equatorial domain-like"/>
    <property type="match status" value="1"/>
</dbReference>
<dbReference type="InterPro" id="IPR001844">
    <property type="entry name" value="Cpn60/GroEL"/>
</dbReference>
<dbReference type="InterPro" id="IPR027413">
    <property type="entry name" value="GROEL-like_equatorial_sf"/>
</dbReference>
<dbReference type="EMBL" id="KU595517">
    <property type="protein sequence ID" value="AQM32683.1"/>
    <property type="molecule type" value="Genomic_DNA"/>
</dbReference>
<dbReference type="PANTHER" id="PTHR45633">
    <property type="entry name" value="60 KDA HEAT SHOCK PROTEIN, MITOCHONDRIAL"/>
    <property type="match status" value="1"/>
</dbReference>
<dbReference type="GO" id="GO:0005524">
    <property type="term" value="F:ATP binding"/>
    <property type="evidence" value="ECO:0007669"/>
    <property type="project" value="InterPro"/>
</dbReference>
<dbReference type="Pfam" id="PF00118">
    <property type="entry name" value="Cpn60_TCP1"/>
    <property type="match status" value="1"/>
</dbReference>
<dbReference type="GO" id="GO:0042026">
    <property type="term" value="P:protein refolding"/>
    <property type="evidence" value="ECO:0007669"/>
    <property type="project" value="InterPro"/>
</dbReference>
<proteinExistence type="inferred from homology"/>
<dbReference type="GO" id="GO:0140662">
    <property type="term" value="F:ATP-dependent protein folding chaperone"/>
    <property type="evidence" value="ECO:0007669"/>
    <property type="project" value="InterPro"/>
</dbReference>
<dbReference type="Gene3D" id="3.50.7.10">
    <property type="entry name" value="GroEL"/>
    <property type="match status" value="1"/>
</dbReference>
<dbReference type="NCBIfam" id="NF009487">
    <property type="entry name" value="PRK12849.1"/>
    <property type="match status" value="1"/>
</dbReference>
<name>A0A240F7C9_9VIRU</name>
<organism evidence="3">
    <name type="scientific">uncultured virus</name>
    <dbReference type="NCBI Taxonomy" id="340016"/>
    <lineage>
        <taxon>Viruses</taxon>
        <taxon>environmental samples</taxon>
    </lineage>
</organism>
<keyword evidence="2" id="KW-0143">Chaperone</keyword>
<evidence type="ECO:0000256" key="1">
    <source>
        <dbReference type="ARBA" id="ARBA00006607"/>
    </source>
</evidence>
<sequence>MNQIVKEFSFGDEGKDKVFKGIEVLTKAVASTLGGGGECVIFEDAHGIPVITKDGVTVAELSVLLDPVENMGASLVKQAARRTVQEAGDGTTTATVLAYAILKEFSKSKMKFTSREKRDAINTIVEKALKYLDKRSKAVEGDMIDEVATISTNNDPVLGKLIADAYRAVDLTGVVMMETSQDGNTSIEVVEGVQYEKGFTNNHFVTNTAANTAELVNPKILLVDSAVDTIRQIQTILEHVIKNNIPLLIVGDVDAKVAAALAMNKNKGAIKINIVPAPTHGVNRKEIFDDLALLTGATVISENLGDDLDLIDLSHLGTCVKAISTFRDTVFQIGEEQSEEVKAIIKNIKEQLLTELNSGKVIKLEKRLAMLSAKLAIVKVGGDSDVELNEKKDRVEDAICATKAAIKEGVVAGGGVALVNASESIKAKTPAEEVVLKALYLPCKTIMKNAGLEYKNIGKKDWGVDVETGKTVNMFKAGIIDPVLVTKSALKNAASVASTILSTNCVMSNLRE</sequence>
<dbReference type="Gene3D" id="1.10.560.10">
    <property type="entry name" value="GroEL-like equatorial domain"/>
    <property type="match status" value="1"/>
</dbReference>
<dbReference type="EMBL" id="KU595536">
    <property type="protein sequence ID" value="AQM32702.1"/>
    <property type="molecule type" value="Genomic_DNA"/>
</dbReference>
<dbReference type="FunFam" id="3.50.7.10:FF:000001">
    <property type="entry name" value="60 kDa chaperonin"/>
    <property type="match status" value="1"/>
</dbReference>
<evidence type="ECO:0000313" key="3">
    <source>
        <dbReference type="EMBL" id="AQM32702.1"/>
    </source>
</evidence>
<evidence type="ECO:0000256" key="2">
    <source>
        <dbReference type="ARBA" id="ARBA00023186"/>
    </source>
</evidence>
<dbReference type="InterPro" id="IPR027410">
    <property type="entry name" value="TCP-1-like_intermed_sf"/>
</dbReference>
<dbReference type="PRINTS" id="PR00298">
    <property type="entry name" value="CHAPERONIN60"/>
</dbReference>
<dbReference type="SUPFAM" id="SSF54849">
    <property type="entry name" value="GroEL-intermediate domain like"/>
    <property type="match status" value="2"/>
</dbReference>
<reference evidence="3" key="1">
    <citation type="journal article" date="2017" name="ISME J.">
        <title>Novel chaperonins are prevalent in the virioplankton and demonstrate links to viral biology and ecology.</title>
        <authorList>
            <person name="Marine R.L."/>
            <person name="Nasko D.J."/>
            <person name="Wray J."/>
            <person name="Polson S.W."/>
            <person name="Wommack K.E."/>
        </authorList>
    </citation>
    <scope>NUCLEOTIDE SEQUENCE</scope>
</reference>